<protein>
    <submittedName>
        <fullName evidence="1">DUF1803 domain-containing protein</fullName>
    </submittedName>
</protein>
<dbReference type="EMBL" id="JARQAJ010000003">
    <property type="protein sequence ID" value="MDT2759370.1"/>
    <property type="molecule type" value="Genomic_DNA"/>
</dbReference>
<evidence type="ECO:0000313" key="2">
    <source>
        <dbReference type="Proteomes" id="UP001181046"/>
    </source>
</evidence>
<dbReference type="Pfam" id="PF08820">
    <property type="entry name" value="DUF1803"/>
    <property type="match status" value="1"/>
</dbReference>
<reference evidence="1" key="1">
    <citation type="submission" date="2023-03" db="EMBL/GenBank/DDBJ databases">
        <authorList>
            <person name="Shen W."/>
            <person name="Cai J."/>
        </authorList>
    </citation>
    <scope>NUCLEOTIDE SEQUENCE</scope>
    <source>
        <strain evidence="1">P66-3</strain>
    </source>
</reference>
<keyword evidence="2" id="KW-1185">Reference proteome</keyword>
<dbReference type="InterPro" id="IPR014924">
    <property type="entry name" value="DUF1803"/>
</dbReference>
<comment type="caution">
    <text evidence="1">The sequence shown here is derived from an EMBL/GenBank/DDBJ whole genome shotgun (WGS) entry which is preliminary data.</text>
</comment>
<name>A0ABU3FA58_9ENTE</name>
<sequence>MRIYTNNQKTEQLLKRPEIAELLSYFEKLETPVILREIRKAFPEQKHLDKNLDFLIDNEIITRQERRYQLQLTVIKNYQTTAFVEAFIQATRDKYSTEELLVWLSEEFWCAEPEETLALDFPTATCNRLKHATFQLVTINRSGVLPETLPNYFENIEQPELFPNLASLIGDVNLEFFTNQLGLLFERIIAGKAPRRKSIFLESLLRSQVVAKEPAWKLTVPFFAERISLDQPIMDQQTRFFFVRELAEKLLGERTSFTYLIKKKE</sequence>
<gene>
    <name evidence="1" type="ORF">P7H27_06295</name>
</gene>
<accession>A0ABU3FA58</accession>
<organism evidence="1 2">
    <name type="scientific">Enterococcus xiangfangensis</name>
    <dbReference type="NCBI Taxonomy" id="1296537"/>
    <lineage>
        <taxon>Bacteria</taxon>
        <taxon>Bacillati</taxon>
        <taxon>Bacillota</taxon>
        <taxon>Bacilli</taxon>
        <taxon>Lactobacillales</taxon>
        <taxon>Enterococcaceae</taxon>
        <taxon>Enterococcus</taxon>
    </lineage>
</organism>
<evidence type="ECO:0000313" key="1">
    <source>
        <dbReference type="EMBL" id="MDT2759370.1"/>
    </source>
</evidence>
<proteinExistence type="predicted"/>
<dbReference type="Proteomes" id="UP001181046">
    <property type="component" value="Unassembled WGS sequence"/>
</dbReference>